<dbReference type="PROSITE" id="PS51379">
    <property type="entry name" value="4FE4S_FER_2"/>
    <property type="match status" value="1"/>
</dbReference>
<proteinExistence type="predicted"/>
<evidence type="ECO:0000256" key="7">
    <source>
        <dbReference type="ARBA" id="ARBA00023014"/>
    </source>
</evidence>
<name>A0A1I5LUL8_9HYPH</name>
<dbReference type="RefSeq" id="WP_090075386.1">
    <property type="nucleotide sequence ID" value="NZ_FOVR01000018.1"/>
</dbReference>
<evidence type="ECO:0000256" key="3">
    <source>
        <dbReference type="ARBA" id="ARBA00022485"/>
    </source>
</evidence>
<keyword evidence="2" id="KW-0813">Transport</keyword>
<feature type="domain" description="4Fe-4S ferredoxin-type" evidence="8">
    <location>
        <begin position="1"/>
        <end position="30"/>
    </location>
</feature>
<dbReference type="InterPro" id="IPR017900">
    <property type="entry name" value="4Fe4S_Fe_S_CS"/>
</dbReference>
<dbReference type="SUPFAM" id="SSF54862">
    <property type="entry name" value="4Fe-4S ferredoxins"/>
    <property type="match status" value="1"/>
</dbReference>
<evidence type="ECO:0000256" key="1">
    <source>
        <dbReference type="ARBA" id="ARBA00001966"/>
    </source>
</evidence>
<keyword evidence="7" id="KW-0411">Iron-sulfur</keyword>
<accession>A0A1I5LUL8</accession>
<evidence type="ECO:0000313" key="9">
    <source>
        <dbReference type="EMBL" id="SFP01039.1"/>
    </source>
</evidence>
<protein>
    <submittedName>
        <fullName evidence="9">4Fe-4S dicluster domain-containing protein</fullName>
    </submittedName>
</protein>
<keyword evidence="6" id="KW-0408">Iron</keyword>
<dbReference type="EMBL" id="FOVR01000018">
    <property type="protein sequence ID" value="SFP01039.1"/>
    <property type="molecule type" value="Genomic_DNA"/>
</dbReference>
<dbReference type="Proteomes" id="UP000199236">
    <property type="component" value="Unassembled WGS sequence"/>
</dbReference>
<dbReference type="Gene3D" id="3.30.70.20">
    <property type="match status" value="1"/>
</dbReference>
<evidence type="ECO:0000256" key="6">
    <source>
        <dbReference type="ARBA" id="ARBA00023004"/>
    </source>
</evidence>
<evidence type="ECO:0000313" key="10">
    <source>
        <dbReference type="Proteomes" id="UP000199236"/>
    </source>
</evidence>
<dbReference type="GO" id="GO:0051539">
    <property type="term" value="F:4 iron, 4 sulfur cluster binding"/>
    <property type="evidence" value="ECO:0007669"/>
    <property type="project" value="UniProtKB-KW"/>
</dbReference>
<dbReference type="STRING" id="655353.SAMN04488056_11825"/>
<evidence type="ECO:0000256" key="4">
    <source>
        <dbReference type="ARBA" id="ARBA00022723"/>
    </source>
</evidence>
<keyword evidence="5" id="KW-0249">Electron transport</keyword>
<reference evidence="9 10" key="1">
    <citation type="submission" date="2016-10" db="EMBL/GenBank/DDBJ databases">
        <authorList>
            <person name="de Groot N.N."/>
        </authorList>
    </citation>
    <scope>NUCLEOTIDE SEQUENCE [LARGE SCALE GENOMIC DNA]</scope>
    <source>
        <strain evidence="9 10">CGMCC 1.9157</strain>
    </source>
</reference>
<comment type="cofactor">
    <cofactor evidence="1">
        <name>[4Fe-4S] cluster</name>
        <dbReference type="ChEBI" id="CHEBI:49883"/>
    </cofactor>
</comment>
<keyword evidence="3" id="KW-0004">4Fe-4S</keyword>
<dbReference type="InterPro" id="IPR017896">
    <property type="entry name" value="4Fe4S_Fe-S-bd"/>
</dbReference>
<keyword evidence="4" id="KW-0479">Metal-binding</keyword>
<keyword evidence="10" id="KW-1185">Reference proteome</keyword>
<dbReference type="PROSITE" id="PS00198">
    <property type="entry name" value="4FE4S_FER_1"/>
    <property type="match status" value="1"/>
</dbReference>
<evidence type="ECO:0000259" key="8">
    <source>
        <dbReference type="PROSITE" id="PS51379"/>
    </source>
</evidence>
<dbReference type="Pfam" id="PF13237">
    <property type="entry name" value="Fer4_10"/>
    <property type="match status" value="1"/>
</dbReference>
<organism evidence="9 10">
    <name type="scientific">Cohaesibacter marisflavi</name>
    <dbReference type="NCBI Taxonomy" id="655353"/>
    <lineage>
        <taxon>Bacteria</taxon>
        <taxon>Pseudomonadati</taxon>
        <taxon>Pseudomonadota</taxon>
        <taxon>Alphaproteobacteria</taxon>
        <taxon>Hyphomicrobiales</taxon>
        <taxon>Cohaesibacteraceae</taxon>
    </lineage>
</organism>
<dbReference type="AlphaFoldDB" id="A0A1I5LUL8"/>
<dbReference type="OrthoDB" id="9800445at2"/>
<sequence length="63" mass="6866">MAYAIDQDICEACGACIDECPNKAITRKGKLYSINASKCKECEGDFDEPQCVEVCQSGAVYHV</sequence>
<evidence type="ECO:0000256" key="2">
    <source>
        <dbReference type="ARBA" id="ARBA00022448"/>
    </source>
</evidence>
<gene>
    <name evidence="9" type="ORF">SAMN04488056_11825</name>
</gene>
<evidence type="ECO:0000256" key="5">
    <source>
        <dbReference type="ARBA" id="ARBA00022982"/>
    </source>
</evidence>
<dbReference type="FunFam" id="3.30.70.20:FF:000045">
    <property type="entry name" value="Ferredoxin, 4Fe-4S"/>
    <property type="match status" value="1"/>
</dbReference>
<dbReference type="GO" id="GO:0046872">
    <property type="term" value="F:metal ion binding"/>
    <property type="evidence" value="ECO:0007669"/>
    <property type="project" value="UniProtKB-KW"/>
</dbReference>